<accession>X1HWH1</accession>
<name>X1HWH1_9ZZZZ</name>
<gene>
    <name evidence="3" type="ORF">S03H2_31276</name>
</gene>
<proteinExistence type="predicted"/>
<comment type="caution">
    <text evidence="3">The sequence shown here is derived from an EMBL/GenBank/DDBJ whole genome shotgun (WGS) entry which is preliminary data.</text>
</comment>
<dbReference type="PROSITE" id="PS50110">
    <property type="entry name" value="RESPONSE_REGULATORY"/>
    <property type="match status" value="1"/>
</dbReference>
<dbReference type="AlphaFoldDB" id="X1HWH1"/>
<organism evidence="3">
    <name type="scientific">marine sediment metagenome</name>
    <dbReference type="NCBI Taxonomy" id="412755"/>
    <lineage>
        <taxon>unclassified sequences</taxon>
        <taxon>metagenomes</taxon>
        <taxon>ecological metagenomes</taxon>
    </lineage>
</organism>
<dbReference type="PANTHER" id="PTHR43228">
    <property type="entry name" value="TWO-COMPONENT RESPONSE REGULATOR"/>
    <property type="match status" value="1"/>
</dbReference>
<evidence type="ECO:0000259" key="2">
    <source>
        <dbReference type="PROSITE" id="PS50110"/>
    </source>
</evidence>
<sequence>MEKDTMNKAGMRVLIADSSTFIVIMLTTVLEKLGFEVVGTAKDGKEAIDKYMKLKPDVMLVDAALEDIEGIEATRIIETENSSSIVILMVAESSDTPDLIVKAVKAGIKGYLRKPLSAEEVEARIGGVLKKS</sequence>
<feature type="transmembrane region" description="Helical" evidence="1">
    <location>
        <begin position="12"/>
        <end position="30"/>
    </location>
</feature>
<feature type="domain" description="Response regulatory" evidence="2">
    <location>
        <begin position="12"/>
        <end position="129"/>
    </location>
</feature>
<evidence type="ECO:0000256" key="1">
    <source>
        <dbReference type="SAM" id="Phobius"/>
    </source>
</evidence>
<dbReference type="PANTHER" id="PTHR43228:SF1">
    <property type="entry name" value="TWO-COMPONENT RESPONSE REGULATOR ARR22"/>
    <property type="match status" value="1"/>
</dbReference>
<dbReference type="Pfam" id="PF00072">
    <property type="entry name" value="Response_reg"/>
    <property type="match status" value="1"/>
</dbReference>
<dbReference type="InterPro" id="IPR001789">
    <property type="entry name" value="Sig_transdc_resp-reg_receiver"/>
</dbReference>
<reference evidence="3" key="1">
    <citation type="journal article" date="2014" name="Front. Microbiol.">
        <title>High frequency of phylogenetically diverse reductive dehalogenase-homologous genes in deep subseafloor sedimentary metagenomes.</title>
        <authorList>
            <person name="Kawai M."/>
            <person name="Futagami T."/>
            <person name="Toyoda A."/>
            <person name="Takaki Y."/>
            <person name="Nishi S."/>
            <person name="Hori S."/>
            <person name="Arai W."/>
            <person name="Tsubouchi T."/>
            <person name="Morono Y."/>
            <person name="Uchiyama I."/>
            <person name="Ito T."/>
            <person name="Fujiyama A."/>
            <person name="Inagaki F."/>
            <person name="Takami H."/>
        </authorList>
    </citation>
    <scope>NUCLEOTIDE SEQUENCE</scope>
    <source>
        <strain evidence="3">Expedition CK06-06</strain>
    </source>
</reference>
<dbReference type="InterPro" id="IPR052048">
    <property type="entry name" value="ST_Response_Regulator"/>
</dbReference>
<dbReference type="SMART" id="SM00448">
    <property type="entry name" value="REC"/>
    <property type="match status" value="1"/>
</dbReference>
<keyword evidence="1" id="KW-1133">Transmembrane helix</keyword>
<dbReference type="InterPro" id="IPR011006">
    <property type="entry name" value="CheY-like_superfamily"/>
</dbReference>
<keyword evidence="1" id="KW-0472">Membrane</keyword>
<dbReference type="Gene3D" id="3.40.50.2300">
    <property type="match status" value="1"/>
</dbReference>
<protein>
    <recommendedName>
        <fullName evidence="2">Response regulatory domain-containing protein</fullName>
    </recommendedName>
</protein>
<dbReference type="SUPFAM" id="SSF52172">
    <property type="entry name" value="CheY-like"/>
    <property type="match status" value="1"/>
</dbReference>
<evidence type="ECO:0000313" key="3">
    <source>
        <dbReference type="EMBL" id="GAH61425.1"/>
    </source>
</evidence>
<dbReference type="EMBL" id="BARU01018957">
    <property type="protein sequence ID" value="GAH61425.1"/>
    <property type="molecule type" value="Genomic_DNA"/>
</dbReference>
<dbReference type="GO" id="GO:0000160">
    <property type="term" value="P:phosphorelay signal transduction system"/>
    <property type="evidence" value="ECO:0007669"/>
    <property type="project" value="InterPro"/>
</dbReference>
<keyword evidence="1" id="KW-0812">Transmembrane</keyword>